<organism evidence="2">
    <name type="scientific">uncultured Sulfurovum sp</name>
    <dbReference type="NCBI Taxonomy" id="269237"/>
    <lineage>
        <taxon>Bacteria</taxon>
        <taxon>Pseudomonadati</taxon>
        <taxon>Campylobacterota</taxon>
        <taxon>Epsilonproteobacteria</taxon>
        <taxon>Campylobacterales</taxon>
        <taxon>Sulfurovaceae</taxon>
        <taxon>Sulfurovum</taxon>
        <taxon>environmental samples</taxon>
    </lineage>
</organism>
<keyword evidence="1" id="KW-0472">Membrane</keyword>
<dbReference type="EMBL" id="CACVAR010000289">
    <property type="protein sequence ID" value="CAA6818370.1"/>
    <property type="molecule type" value="Genomic_DNA"/>
</dbReference>
<evidence type="ECO:0000313" key="2">
    <source>
        <dbReference type="EMBL" id="CAA6818370.1"/>
    </source>
</evidence>
<sequence>SYKLAIEDAQVLVNLDSNFDGQVTWQEIKKQESYLANSIKSNLSIKNSDEMCSLTLKPMHLEKLKSNTYLHFGFVSRCLDSVETLNLNYTLLFNKDSLHKAYVNIEANDKTHNILFTEDELSAVVDLKASSLWETFIEFIEQGIIHIFIGIDHILFLVALLLPSVLFLHQGKWRANSSFKNTFVNVLKVVTAFTIAHSITLTLTIFGFISLPSWVVESFIAFSVILAAINNLTGTIEKRLWVLVFVFGLIHGMGFASVLLDLELDQSALAISLLGFNIGVELGQIAIVSLLVPLIFFLRKAKWYVPFVLYFGSFLIVLVSAVWLYDRVTQGLAV</sequence>
<feature type="non-terminal residue" evidence="2">
    <location>
        <position position="1"/>
    </location>
</feature>
<evidence type="ECO:0000256" key="1">
    <source>
        <dbReference type="SAM" id="Phobius"/>
    </source>
</evidence>
<name>A0A6S6TNZ1_9BACT</name>
<protein>
    <submittedName>
        <fullName evidence="2">Putative membrane protein</fullName>
    </submittedName>
</protein>
<gene>
    <name evidence="2" type="ORF">HELGO_WM50693</name>
</gene>
<feature type="transmembrane region" description="Helical" evidence="1">
    <location>
        <begin position="303"/>
        <end position="325"/>
    </location>
</feature>
<proteinExistence type="predicted"/>
<dbReference type="AlphaFoldDB" id="A0A6S6TNZ1"/>
<keyword evidence="1" id="KW-1133">Transmembrane helix</keyword>
<dbReference type="InterPro" id="IPR032809">
    <property type="entry name" value="Put_HupE_UreJ"/>
</dbReference>
<keyword evidence="1" id="KW-0812">Transmembrane</keyword>
<dbReference type="Pfam" id="PF13795">
    <property type="entry name" value="HupE_UreJ_2"/>
    <property type="match status" value="1"/>
</dbReference>
<reference evidence="2" key="1">
    <citation type="submission" date="2020-01" db="EMBL/GenBank/DDBJ databases">
        <authorList>
            <person name="Meier V. D."/>
            <person name="Meier V D."/>
        </authorList>
    </citation>
    <scope>NUCLEOTIDE SEQUENCE</scope>
    <source>
        <strain evidence="2">HLG_WM_MAG_03</strain>
    </source>
</reference>
<feature type="transmembrane region" description="Helical" evidence="1">
    <location>
        <begin position="215"/>
        <end position="233"/>
    </location>
</feature>
<feature type="transmembrane region" description="Helical" evidence="1">
    <location>
        <begin position="144"/>
        <end position="168"/>
    </location>
</feature>
<accession>A0A6S6TNZ1</accession>
<feature type="transmembrane region" description="Helical" evidence="1">
    <location>
        <begin position="268"/>
        <end position="296"/>
    </location>
</feature>
<feature type="transmembrane region" description="Helical" evidence="1">
    <location>
        <begin position="240"/>
        <end position="262"/>
    </location>
</feature>
<feature type="transmembrane region" description="Helical" evidence="1">
    <location>
        <begin position="189"/>
        <end position="209"/>
    </location>
</feature>